<dbReference type="KEGG" id="eaz:JHT90_00800"/>
<proteinExistence type="predicted"/>
<dbReference type="EMBL" id="CP067393">
    <property type="protein sequence ID" value="QQP85835.1"/>
    <property type="molecule type" value="Genomic_DNA"/>
</dbReference>
<gene>
    <name evidence="1" type="ORF">JHT90_00800</name>
</gene>
<accession>A0A974RX51</accession>
<dbReference type="RefSeq" id="WP_201092937.1">
    <property type="nucleotide sequence ID" value="NZ_CP067393.1"/>
</dbReference>
<dbReference type="AlphaFoldDB" id="A0A974RX51"/>
<dbReference type="Proteomes" id="UP000595278">
    <property type="component" value="Chromosome"/>
</dbReference>
<reference evidence="1 2" key="1">
    <citation type="submission" date="2021-01" db="EMBL/GenBank/DDBJ databases">
        <title>Entomomonas sp. F2A isolated from a house cricket (Acheta domesticus).</title>
        <authorList>
            <person name="Spergser J."/>
            <person name="Busse H.-J."/>
        </authorList>
    </citation>
    <scope>NUCLEOTIDE SEQUENCE [LARGE SCALE GENOMIC DNA]</scope>
    <source>
        <strain evidence="1 2">F2A</strain>
    </source>
</reference>
<keyword evidence="2" id="KW-1185">Reference proteome</keyword>
<organism evidence="1 2">
    <name type="scientific">Entomomonas asaccharolytica</name>
    <dbReference type="NCBI Taxonomy" id="2785331"/>
    <lineage>
        <taxon>Bacteria</taxon>
        <taxon>Pseudomonadati</taxon>
        <taxon>Pseudomonadota</taxon>
        <taxon>Gammaproteobacteria</taxon>
        <taxon>Pseudomonadales</taxon>
        <taxon>Pseudomonadaceae</taxon>
        <taxon>Entomomonas</taxon>
    </lineage>
</organism>
<evidence type="ECO:0000313" key="2">
    <source>
        <dbReference type="Proteomes" id="UP000595278"/>
    </source>
</evidence>
<name>A0A974RX51_9GAMM</name>
<evidence type="ECO:0000313" key="1">
    <source>
        <dbReference type="EMBL" id="QQP85835.1"/>
    </source>
</evidence>
<protein>
    <submittedName>
        <fullName evidence="1">Sn-glycerol-3-phosphate transporter</fullName>
    </submittedName>
</protein>
<sequence>MLSLRSIVLLILVVTTQISFAENERKDFWQFQTSVYTKHFHPNPEHNNHQELIGIDYNLSSGWFFGGATFRNSFRQRSVYAYAGKRFELEDTPFYARISGGLIHGYHGKYQHKIPMNGTGIAPAIIPSIGIQVDRFSTEVLLLGFNAMMVNVGFKL</sequence>